<evidence type="ECO:0000313" key="2">
    <source>
        <dbReference type="Proteomes" id="UP000483820"/>
    </source>
</evidence>
<sequence>MMTKDEIMKGVPSYNMFINSTKEPYTVVTIGNISREETKKQLVDNLPKDSKFFGTHWNSSQIFSEYQKLEEYLNSSNNTNIIHLSDYLATLSGVKIIDLLSINYGISNFELFTELLKDGEIEREGLFICQIKLRLDYPDALKKEELIEVISRIILDARYLILSIHNLEIFMVNLDTPDCREKYLESYII</sequence>
<reference evidence="1 2" key="1">
    <citation type="submission" date="2019-12" db="EMBL/GenBank/DDBJ databases">
        <title>Chromosome-level assembly of the Caenorhabditis remanei genome.</title>
        <authorList>
            <person name="Teterina A.A."/>
            <person name="Willis J.H."/>
            <person name="Phillips P.C."/>
        </authorList>
    </citation>
    <scope>NUCLEOTIDE SEQUENCE [LARGE SCALE GENOMIC DNA]</scope>
    <source>
        <strain evidence="1 2">PX506</strain>
        <tissue evidence="1">Whole organism</tissue>
    </source>
</reference>
<protein>
    <submittedName>
        <fullName evidence="1">Uncharacterized protein</fullName>
    </submittedName>
</protein>
<name>A0A6A5H7A5_CAERE</name>
<dbReference type="PANTHER" id="PTHR22989:SF4">
    <property type="entry name" value="METHYLTRANSFERASE FKBM DOMAIN-CONTAINING PROTEIN"/>
    <property type="match status" value="1"/>
</dbReference>
<dbReference type="RefSeq" id="XP_053587552.1">
    <property type="nucleotide sequence ID" value="XM_053727975.1"/>
</dbReference>
<comment type="caution">
    <text evidence="1">The sequence shown here is derived from an EMBL/GenBank/DDBJ whole genome shotgun (WGS) entry which is preliminary data.</text>
</comment>
<dbReference type="EMBL" id="WUAV01000003">
    <property type="protein sequence ID" value="KAF1762393.1"/>
    <property type="molecule type" value="Genomic_DNA"/>
</dbReference>
<evidence type="ECO:0000313" key="1">
    <source>
        <dbReference type="EMBL" id="KAF1762393.1"/>
    </source>
</evidence>
<dbReference type="KEGG" id="crq:GCK72_010655"/>
<dbReference type="GeneID" id="9800941"/>
<dbReference type="CTD" id="9800941"/>
<dbReference type="PANTHER" id="PTHR22989">
    <property type="entry name" value="UNCHARACTERIZED DUF13 C.ELEGANS"/>
    <property type="match status" value="1"/>
</dbReference>
<dbReference type="AlphaFoldDB" id="A0A6A5H7A5"/>
<gene>
    <name evidence="1" type="ORF">GCK72_010655</name>
</gene>
<proteinExistence type="predicted"/>
<dbReference type="Proteomes" id="UP000483820">
    <property type="component" value="Chromosome III"/>
</dbReference>
<accession>A0A6A5H7A5</accession>
<organism evidence="1 2">
    <name type="scientific">Caenorhabditis remanei</name>
    <name type="common">Caenorhabditis vulgaris</name>
    <dbReference type="NCBI Taxonomy" id="31234"/>
    <lineage>
        <taxon>Eukaryota</taxon>
        <taxon>Metazoa</taxon>
        <taxon>Ecdysozoa</taxon>
        <taxon>Nematoda</taxon>
        <taxon>Chromadorea</taxon>
        <taxon>Rhabditida</taxon>
        <taxon>Rhabditina</taxon>
        <taxon>Rhabditomorpha</taxon>
        <taxon>Rhabditoidea</taxon>
        <taxon>Rhabditidae</taxon>
        <taxon>Peloderinae</taxon>
        <taxon>Caenorhabditis</taxon>
    </lineage>
</organism>